<organism evidence="4 5">
    <name type="scientific">Umezawaea tangerina</name>
    <dbReference type="NCBI Taxonomy" id="84725"/>
    <lineage>
        <taxon>Bacteria</taxon>
        <taxon>Bacillati</taxon>
        <taxon>Actinomycetota</taxon>
        <taxon>Actinomycetes</taxon>
        <taxon>Pseudonocardiales</taxon>
        <taxon>Pseudonocardiaceae</taxon>
        <taxon>Umezawaea</taxon>
    </lineage>
</organism>
<evidence type="ECO:0000313" key="4">
    <source>
        <dbReference type="EMBL" id="PRY44468.1"/>
    </source>
</evidence>
<evidence type="ECO:0000259" key="3">
    <source>
        <dbReference type="PROSITE" id="PS50801"/>
    </source>
</evidence>
<dbReference type="SUPFAM" id="SSF52091">
    <property type="entry name" value="SpoIIaa-like"/>
    <property type="match status" value="1"/>
</dbReference>
<dbReference type="InterPro" id="IPR003658">
    <property type="entry name" value="Anti-sigma_ant"/>
</dbReference>
<dbReference type="EMBL" id="PVTF01000002">
    <property type="protein sequence ID" value="PRY44468.1"/>
    <property type="molecule type" value="Genomic_DNA"/>
</dbReference>
<feature type="domain" description="STAS" evidence="3">
    <location>
        <begin position="4"/>
        <end position="109"/>
    </location>
</feature>
<accession>A0A2T0TFR5</accession>
<dbReference type="NCBIfam" id="TIGR00377">
    <property type="entry name" value="ant_ant_sig"/>
    <property type="match status" value="1"/>
</dbReference>
<dbReference type="InterPro" id="IPR036513">
    <property type="entry name" value="STAS_dom_sf"/>
</dbReference>
<gene>
    <name evidence="4" type="ORF">CLV43_10233</name>
</gene>
<reference evidence="4 5" key="1">
    <citation type="submission" date="2018-03" db="EMBL/GenBank/DDBJ databases">
        <title>Genomic Encyclopedia of Archaeal and Bacterial Type Strains, Phase II (KMG-II): from individual species to whole genera.</title>
        <authorList>
            <person name="Goeker M."/>
        </authorList>
    </citation>
    <scope>NUCLEOTIDE SEQUENCE [LARGE SCALE GENOMIC DNA]</scope>
    <source>
        <strain evidence="4 5">DSM 44720</strain>
    </source>
</reference>
<dbReference type="InterPro" id="IPR002645">
    <property type="entry name" value="STAS_dom"/>
</dbReference>
<proteinExistence type="inferred from homology"/>
<evidence type="ECO:0000313" key="5">
    <source>
        <dbReference type="Proteomes" id="UP000239494"/>
    </source>
</evidence>
<dbReference type="Pfam" id="PF13466">
    <property type="entry name" value="STAS_2"/>
    <property type="match status" value="1"/>
</dbReference>
<protein>
    <recommendedName>
        <fullName evidence="2">Anti-sigma factor antagonist</fullName>
    </recommendedName>
</protein>
<dbReference type="Proteomes" id="UP000239494">
    <property type="component" value="Unassembled WGS sequence"/>
</dbReference>
<sequence length="109" mass="11381">MNELSWTLERTPGRVVVSVAGALTVSTAPKLQDALVPLLADADVTLDLTELAFVDSSGLTVFIAAYKAGVRHGTTATLSHVPDFLARVLRVTGLGTLLPTSDEVGPPAR</sequence>
<dbReference type="GO" id="GO:0043856">
    <property type="term" value="F:anti-sigma factor antagonist activity"/>
    <property type="evidence" value="ECO:0007669"/>
    <property type="project" value="InterPro"/>
</dbReference>
<evidence type="ECO:0000256" key="2">
    <source>
        <dbReference type="RuleBase" id="RU003749"/>
    </source>
</evidence>
<dbReference type="RefSeq" id="WP_170155713.1">
    <property type="nucleotide sequence ID" value="NZ_PVTF01000002.1"/>
</dbReference>
<keyword evidence="5" id="KW-1185">Reference proteome</keyword>
<dbReference type="PROSITE" id="PS50801">
    <property type="entry name" value="STAS"/>
    <property type="match status" value="1"/>
</dbReference>
<dbReference type="InterPro" id="IPR058548">
    <property type="entry name" value="MlaB-like_STAS"/>
</dbReference>
<dbReference type="CDD" id="cd07043">
    <property type="entry name" value="STAS_anti-anti-sigma_factors"/>
    <property type="match status" value="1"/>
</dbReference>
<evidence type="ECO:0000256" key="1">
    <source>
        <dbReference type="ARBA" id="ARBA00009013"/>
    </source>
</evidence>
<name>A0A2T0TFR5_9PSEU</name>
<dbReference type="PANTHER" id="PTHR33495:SF2">
    <property type="entry name" value="ANTI-SIGMA FACTOR ANTAGONIST TM_1081-RELATED"/>
    <property type="match status" value="1"/>
</dbReference>
<dbReference type="Gene3D" id="3.30.750.24">
    <property type="entry name" value="STAS domain"/>
    <property type="match status" value="1"/>
</dbReference>
<comment type="caution">
    <text evidence="4">The sequence shown here is derived from an EMBL/GenBank/DDBJ whole genome shotgun (WGS) entry which is preliminary data.</text>
</comment>
<dbReference type="AlphaFoldDB" id="A0A2T0TFR5"/>
<dbReference type="PANTHER" id="PTHR33495">
    <property type="entry name" value="ANTI-SIGMA FACTOR ANTAGONIST TM_1081-RELATED-RELATED"/>
    <property type="match status" value="1"/>
</dbReference>
<comment type="similarity">
    <text evidence="1 2">Belongs to the anti-sigma-factor antagonist family.</text>
</comment>